<evidence type="ECO:0000313" key="2">
    <source>
        <dbReference type="EMBL" id="ATI15718.1"/>
    </source>
</evidence>
<evidence type="ECO:0000259" key="1">
    <source>
        <dbReference type="Pfam" id="PF18909"/>
    </source>
</evidence>
<dbReference type="Proteomes" id="UP000228765">
    <property type="component" value="Segment"/>
</dbReference>
<dbReference type="InterPro" id="IPR044038">
    <property type="entry name" value="dATP/dGTP_diPOhydrolase_N"/>
</dbReference>
<dbReference type="RefSeq" id="YP_009792766.1">
    <property type="nucleotide sequence ID" value="NC_047861.1"/>
</dbReference>
<dbReference type="KEGG" id="vg:54982974"/>
<dbReference type="GeneID" id="54982974"/>
<sequence length="166" mass="17697">MNKPTNPKDAIGSGKLPLHLWPTTATALGALGLLDGMLKYGRSNFREIGVRASIYYDAACRHLNAWFEGEEVDPDSGLPHLAHALACLAILVDAQAAGKLNDDRMVAGGYRALVTELTPHVARLKALHAGKDPKHYTIADNRAAGLAEHGAREDDARLIAASNVNA</sequence>
<proteinExistence type="predicted"/>
<organism evidence="2 3">
    <name type="scientific">Bordetella phage vB_BbrM_PHB04</name>
    <dbReference type="NCBI Taxonomy" id="2029657"/>
    <lineage>
        <taxon>Viruses</taxon>
        <taxon>Duplodnaviria</taxon>
        <taxon>Heunggongvirae</taxon>
        <taxon>Uroviricota</taxon>
        <taxon>Caudoviricetes</taxon>
        <taxon>Phabquatrovirus</taxon>
        <taxon>Phabquatrovirus PHB04</taxon>
    </lineage>
</organism>
<name>A0A291LAS9_9CAUD</name>
<feature type="domain" description="dATP/dGTP diphosphohydrolase N-terminal" evidence="1">
    <location>
        <begin position="6"/>
        <end position="104"/>
    </location>
</feature>
<evidence type="ECO:0000313" key="3">
    <source>
        <dbReference type="Proteomes" id="UP000228765"/>
    </source>
</evidence>
<reference evidence="2 3" key="1">
    <citation type="submission" date="2017-08" db="EMBL/GenBank/DDBJ databases">
        <title>Complete genome sequence of a novel bacteriophage infecting Bordetella bronchiseptica.</title>
        <authorList>
            <person name="Chen Y."/>
            <person name="Song J."/>
            <person name="Wu B."/>
        </authorList>
    </citation>
    <scope>NUCLEOTIDE SEQUENCE [LARGE SCALE GENOMIC DNA]</scope>
</reference>
<accession>A0A291LAS9</accession>
<keyword evidence="3" id="KW-1185">Reference proteome</keyword>
<dbReference type="EMBL" id="MF663786">
    <property type="protein sequence ID" value="ATI15718.1"/>
    <property type="molecule type" value="Genomic_DNA"/>
</dbReference>
<protein>
    <recommendedName>
        <fullName evidence="1">dATP/dGTP diphosphohydrolase N-terminal domain-containing protein</fullName>
    </recommendedName>
</protein>
<dbReference type="Pfam" id="PF18909">
    <property type="entry name" value="dGTP_diPhyd_N"/>
    <property type="match status" value="1"/>
</dbReference>